<evidence type="ECO:0000256" key="5">
    <source>
        <dbReference type="SAM" id="MobiDB-lite"/>
    </source>
</evidence>
<dbReference type="PROSITE" id="PS50808">
    <property type="entry name" value="ZF_BED"/>
    <property type="match status" value="1"/>
</dbReference>
<dbReference type="Proteomes" id="UP001432322">
    <property type="component" value="Unassembled WGS sequence"/>
</dbReference>
<evidence type="ECO:0000256" key="1">
    <source>
        <dbReference type="ARBA" id="ARBA00022723"/>
    </source>
</evidence>
<evidence type="ECO:0000256" key="2">
    <source>
        <dbReference type="ARBA" id="ARBA00022771"/>
    </source>
</evidence>
<reference evidence="7" key="1">
    <citation type="submission" date="2023-10" db="EMBL/GenBank/DDBJ databases">
        <title>Genome assembly of Pristionchus species.</title>
        <authorList>
            <person name="Yoshida K."/>
            <person name="Sommer R.J."/>
        </authorList>
    </citation>
    <scope>NUCLEOTIDE SEQUENCE</scope>
    <source>
        <strain evidence="7">RS5133</strain>
    </source>
</reference>
<dbReference type="InterPro" id="IPR036236">
    <property type="entry name" value="Znf_C2H2_sf"/>
</dbReference>
<keyword evidence="8" id="KW-1185">Reference proteome</keyword>
<evidence type="ECO:0000313" key="7">
    <source>
        <dbReference type="EMBL" id="GMT24146.1"/>
    </source>
</evidence>
<name>A0AAV5VX82_9BILA</name>
<dbReference type="EMBL" id="BTSY01000004">
    <property type="protein sequence ID" value="GMT24146.1"/>
    <property type="molecule type" value="Genomic_DNA"/>
</dbReference>
<comment type="caution">
    <text evidence="7">The sequence shown here is derived from an EMBL/GenBank/DDBJ whole genome shotgun (WGS) entry which is preliminary data.</text>
</comment>
<feature type="non-terminal residue" evidence="7">
    <location>
        <position position="1"/>
    </location>
</feature>
<dbReference type="GO" id="GO:0003677">
    <property type="term" value="F:DNA binding"/>
    <property type="evidence" value="ECO:0007669"/>
    <property type="project" value="InterPro"/>
</dbReference>
<evidence type="ECO:0000256" key="3">
    <source>
        <dbReference type="ARBA" id="ARBA00022833"/>
    </source>
</evidence>
<feature type="compositionally biased region" description="Low complexity" evidence="5">
    <location>
        <begin position="42"/>
        <end position="58"/>
    </location>
</feature>
<accession>A0AAV5VX82</accession>
<feature type="domain" description="BED-type" evidence="6">
    <location>
        <begin position="72"/>
        <end position="125"/>
    </location>
</feature>
<protein>
    <recommendedName>
        <fullName evidence="6">BED-type domain-containing protein</fullName>
    </recommendedName>
</protein>
<dbReference type="SUPFAM" id="SSF57667">
    <property type="entry name" value="beta-beta-alpha zinc fingers"/>
    <property type="match status" value="1"/>
</dbReference>
<keyword evidence="3" id="KW-0862">Zinc</keyword>
<keyword evidence="2 4" id="KW-0863">Zinc-finger</keyword>
<evidence type="ECO:0000259" key="6">
    <source>
        <dbReference type="PROSITE" id="PS50808"/>
    </source>
</evidence>
<dbReference type="SMART" id="SM00614">
    <property type="entry name" value="ZnF_BED"/>
    <property type="match status" value="1"/>
</dbReference>
<dbReference type="AlphaFoldDB" id="A0AAV5VX82"/>
<proteinExistence type="predicted"/>
<dbReference type="InterPro" id="IPR003656">
    <property type="entry name" value="Znf_BED"/>
</dbReference>
<feature type="region of interest" description="Disordered" evidence="5">
    <location>
        <begin position="42"/>
        <end position="65"/>
    </location>
</feature>
<dbReference type="Pfam" id="PF02892">
    <property type="entry name" value="zf-BED"/>
    <property type="match status" value="1"/>
</dbReference>
<sequence length="137" mass="15344">VQMLSTQPSRFSSPFALSFVSQLQHNPFHHLASLQQQLNNLAQSSSSSPCQSTSSTPSMVAVRKSRVGGTTMKTAKVWKYFDQLPSEEQAAECQLCRKKIKATNSSTTGMIRHLRSCHVNEYQQLQEARQNSLIVKM</sequence>
<dbReference type="GO" id="GO:0008270">
    <property type="term" value="F:zinc ion binding"/>
    <property type="evidence" value="ECO:0007669"/>
    <property type="project" value="UniProtKB-KW"/>
</dbReference>
<gene>
    <name evidence="7" type="ORF">PFISCL1PPCAC_15443</name>
</gene>
<evidence type="ECO:0000256" key="4">
    <source>
        <dbReference type="PROSITE-ProRule" id="PRU00027"/>
    </source>
</evidence>
<feature type="non-terminal residue" evidence="7">
    <location>
        <position position="137"/>
    </location>
</feature>
<organism evidence="7 8">
    <name type="scientific">Pristionchus fissidentatus</name>
    <dbReference type="NCBI Taxonomy" id="1538716"/>
    <lineage>
        <taxon>Eukaryota</taxon>
        <taxon>Metazoa</taxon>
        <taxon>Ecdysozoa</taxon>
        <taxon>Nematoda</taxon>
        <taxon>Chromadorea</taxon>
        <taxon>Rhabditida</taxon>
        <taxon>Rhabditina</taxon>
        <taxon>Diplogasteromorpha</taxon>
        <taxon>Diplogasteroidea</taxon>
        <taxon>Neodiplogasteridae</taxon>
        <taxon>Pristionchus</taxon>
    </lineage>
</organism>
<keyword evidence="1" id="KW-0479">Metal-binding</keyword>
<evidence type="ECO:0000313" key="8">
    <source>
        <dbReference type="Proteomes" id="UP001432322"/>
    </source>
</evidence>